<evidence type="ECO:0008006" key="2">
    <source>
        <dbReference type="Google" id="ProtNLM"/>
    </source>
</evidence>
<dbReference type="Pfam" id="PF06949">
    <property type="entry name" value="DUF1292"/>
    <property type="match status" value="1"/>
</dbReference>
<accession>A0A644ZRE2</accession>
<organism evidence="1">
    <name type="scientific">bioreactor metagenome</name>
    <dbReference type="NCBI Taxonomy" id="1076179"/>
    <lineage>
        <taxon>unclassified sequences</taxon>
        <taxon>metagenomes</taxon>
        <taxon>ecological metagenomes</taxon>
    </lineage>
</organism>
<sequence length="103" mass="11606">MPEEKKPMFDGTIVTLIDEDGKELVFEHIDTVEIDGVTYVALVPAFDSPEEYIDSDGALELMKMVPSEEDPEESILSSIDDEEEFDKVAAAFEERLSEDFDII</sequence>
<dbReference type="EMBL" id="VSSQ01010110">
    <property type="protein sequence ID" value="MPM43455.1"/>
    <property type="molecule type" value="Genomic_DNA"/>
</dbReference>
<reference evidence="1" key="1">
    <citation type="submission" date="2019-08" db="EMBL/GenBank/DDBJ databases">
        <authorList>
            <person name="Kucharzyk K."/>
            <person name="Murdoch R.W."/>
            <person name="Higgins S."/>
            <person name="Loffler F."/>
        </authorList>
    </citation>
    <scope>NUCLEOTIDE SEQUENCE</scope>
</reference>
<proteinExistence type="predicted"/>
<gene>
    <name evidence="1" type="ORF">SDC9_90129</name>
</gene>
<comment type="caution">
    <text evidence="1">The sequence shown here is derived from an EMBL/GenBank/DDBJ whole genome shotgun (WGS) entry which is preliminary data.</text>
</comment>
<dbReference type="AlphaFoldDB" id="A0A644ZRE2"/>
<protein>
    <recommendedName>
        <fullName evidence="2">DUF1292 domain-containing protein</fullName>
    </recommendedName>
</protein>
<dbReference type="InterPro" id="IPR009711">
    <property type="entry name" value="UPF0473"/>
</dbReference>
<evidence type="ECO:0000313" key="1">
    <source>
        <dbReference type="EMBL" id="MPM43455.1"/>
    </source>
</evidence>
<name>A0A644ZRE2_9ZZZZ</name>